<organism evidence="1 2">
    <name type="scientific">Pedobacter jamesrossensis</name>
    <dbReference type="NCBI Taxonomy" id="1908238"/>
    <lineage>
        <taxon>Bacteria</taxon>
        <taxon>Pseudomonadati</taxon>
        <taxon>Bacteroidota</taxon>
        <taxon>Sphingobacteriia</taxon>
        <taxon>Sphingobacteriales</taxon>
        <taxon>Sphingobacteriaceae</taxon>
        <taxon>Pedobacter</taxon>
    </lineage>
</organism>
<dbReference type="RefSeq" id="WP_378962652.1">
    <property type="nucleotide sequence ID" value="NZ_JBHRXC010000016.1"/>
</dbReference>
<protein>
    <submittedName>
        <fullName evidence="1">Uncharacterized protein</fullName>
    </submittedName>
</protein>
<keyword evidence="2" id="KW-1185">Reference proteome</keyword>
<sequence length="101" mass="11361">MEFNLLISLNLPNRKIPYGRFLLGKDANFANELFLQLKGKPDGTENHNCIKIELSEEILGLPVPIAIRSCTLDELKENVSIISKEIFRIAHLEDGADQILS</sequence>
<dbReference type="Proteomes" id="UP001595792">
    <property type="component" value="Unassembled WGS sequence"/>
</dbReference>
<reference evidence="2" key="1">
    <citation type="journal article" date="2019" name="Int. J. Syst. Evol. Microbiol.">
        <title>The Global Catalogue of Microorganisms (GCM) 10K type strain sequencing project: providing services to taxonomists for standard genome sequencing and annotation.</title>
        <authorList>
            <consortium name="The Broad Institute Genomics Platform"/>
            <consortium name="The Broad Institute Genome Sequencing Center for Infectious Disease"/>
            <person name="Wu L."/>
            <person name="Ma J."/>
        </authorList>
    </citation>
    <scope>NUCLEOTIDE SEQUENCE [LARGE SCALE GENOMIC DNA]</scope>
    <source>
        <strain evidence="2">CCM 8689</strain>
    </source>
</reference>
<evidence type="ECO:0000313" key="1">
    <source>
        <dbReference type="EMBL" id="MFC4198634.1"/>
    </source>
</evidence>
<name>A0ABV8NP32_9SPHI</name>
<proteinExistence type="predicted"/>
<evidence type="ECO:0000313" key="2">
    <source>
        <dbReference type="Proteomes" id="UP001595792"/>
    </source>
</evidence>
<gene>
    <name evidence="1" type="ORF">ACFOUY_18155</name>
</gene>
<comment type="caution">
    <text evidence="1">The sequence shown here is derived from an EMBL/GenBank/DDBJ whole genome shotgun (WGS) entry which is preliminary data.</text>
</comment>
<accession>A0ABV8NP32</accession>
<dbReference type="EMBL" id="JBHSBY010000141">
    <property type="protein sequence ID" value="MFC4198634.1"/>
    <property type="molecule type" value="Genomic_DNA"/>
</dbReference>